<proteinExistence type="predicted"/>
<sequence>MQGELVARQEPTEREHRVRDDEERASHRDDPAAPARQRGHGAEHRAVHCDGHEQHREVRTEQREEGDVPRGRAVMSCHLLESNDDRLRDGRVAADRGARE</sequence>
<comment type="caution">
    <text evidence="2">The sequence shown here is derived from an EMBL/GenBank/DDBJ whole genome shotgun (WGS) entry which is preliminary data.</text>
</comment>
<dbReference type="EMBL" id="BAAANH010000001">
    <property type="protein sequence ID" value="GAA1747795.1"/>
    <property type="molecule type" value="Genomic_DNA"/>
</dbReference>
<accession>A0ABN2K4D5</accession>
<protein>
    <submittedName>
        <fullName evidence="2">Uncharacterized protein</fullName>
    </submittedName>
</protein>
<feature type="compositionally biased region" description="Basic and acidic residues" evidence="1">
    <location>
        <begin position="40"/>
        <end position="70"/>
    </location>
</feature>
<organism evidence="2 3">
    <name type="scientific">Agromyces humatus</name>
    <dbReference type="NCBI Taxonomy" id="279573"/>
    <lineage>
        <taxon>Bacteria</taxon>
        <taxon>Bacillati</taxon>
        <taxon>Actinomycetota</taxon>
        <taxon>Actinomycetes</taxon>
        <taxon>Micrococcales</taxon>
        <taxon>Microbacteriaceae</taxon>
        <taxon>Agromyces</taxon>
    </lineage>
</organism>
<evidence type="ECO:0000313" key="3">
    <source>
        <dbReference type="Proteomes" id="UP001500506"/>
    </source>
</evidence>
<evidence type="ECO:0000256" key="1">
    <source>
        <dbReference type="SAM" id="MobiDB-lite"/>
    </source>
</evidence>
<evidence type="ECO:0000313" key="2">
    <source>
        <dbReference type="EMBL" id="GAA1747795.1"/>
    </source>
</evidence>
<reference evidence="2 3" key="1">
    <citation type="journal article" date="2019" name="Int. J. Syst. Evol. Microbiol.">
        <title>The Global Catalogue of Microorganisms (GCM) 10K type strain sequencing project: providing services to taxonomists for standard genome sequencing and annotation.</title>
        <authorList>
            <consortium name="The Broad Institute Genomics Platform"/>
            <consortium name="The Broad Institute Genome Sequencing Center for Infectious Disease"/>
            <person name="Wu L."/>
            <person name="Ma J."/>
        </authorList>
    </citation>
    <scope>NUCLEOTIDE SEQUENCE [LARGE SCALE GENOMIC DNA]</scope>
    <source>
        <strain evidence="2 3">JCM 14319</strain>
    </source>
</reference>
<dbReference type="Proteomes" id="UP001500506">
    <property type="component" value="Unassembled WGS sequence"/>
</dbReference>
<feature type="region of interest" description="Disordered" evidence="1">
    <location>
        <begin position="1"/>
        <end position="72"/>
    </location>
</feature>
<feature type="compositionally biased region" description="Basic and acidic residues" evidence="1">
    <location>
        <begin position="10"/>
        <end position="31"/>
    </location>
</feature>
<gene>
    <name evidence="2" type="ORF">GCM10009747_01160</name>
</gene>
<name>A0ABN2K4D5_9MICO</name>
<keyword evidence="3" id="KW-1185">Reference proteome</keyword>